<gene>
    <name evidence="1" type="ORF">PIB30_095739</name>
</gene>
<accession>A0ABU6RVU0</accession>
<keyword evidence="2" id="KW-1185">Reference proteome</keyword>
<reference evidence="1 2" key="1">
    <citation type="journal article" date="2023" name="Plants (Basel)">
        <title>Bridging the Gap: Combining Genomics and Transcriptomics Approaches to Understand Stylosanthes scabra, an Orphan Legume from the Brazilian Caatinga.</title>
        <authorList>
            <person name="Ferreira-Neto J.R.C."/>
            <person name="da Silva M.D."/>
            <person name="Binneck E."/>
            <person name="de Melo N.F."/>
            <person name="da Silva R.H."/>
            <person name="de Melo A.L.T.M."/>
            <person name="Pandolfi V."/>
            <person name="Bustamante F.O."/>
            <person name="Brasileiro-Vidal A.C."/>
            <person name="Benko-Iseppon A.M."/>
        </authorList>
    </citation>
    <scope>NUCLEOTIDE SEQUENCE [LARGE SCALE GENOMIC DNA]</scope>
    <source>
        <tissue evidence="1">Leaves</tissue>
    </source>
</reference>
<sequence length="66" mass="7401">LLQDDREFINAIKEARSWASGSYVRSCLSFDAMNSFKQGIRNNLTSISDQVVPQKNGLSFPRGKAH</sequence>
<feature type="non-terminal residue" evidence="1">
    <location>
        <position position="1"/>
    </location>
</feature>
<evidence type="ECO:0000313" key="1">
    <source>
        <dbReference type="EMBL" id="MED6128241.1"/>
    </source>
</evidence>
<protein>
    <submittedName>
        <fullName evidence="1">Uncharacterized protein</fullName>
    </submittedName>
</protein>
<dbReference type="Proteomes" id="UP001341840">
    <property type="component" value="Unassembled WGS sequence"/>
</dbReference>
<name>A0ABU6RVU0_9FABA</name>
<comment type="caution">
    <text evidence="1">The sequence shown here is derived from an EMBL/GenBank/DDBJ whole genome shotgun (WGS) entry which is preliminary data.</text>
</comment>
<proteinExistence type="predicted"/>
<dbReference type="EMBL" id="JASCZI010032418">
    <property type="protein sequence ID" value="MED6128241.1"/>
    <property type="molecule type" value="Genomic_DNA"/>
</dbReference>
<evidence type="ECO:0000313" key="2">
    <source>
        <dbReference type="Proteomes" id="UP001341840"/>
    </source>
</evidence>
<organism evidence="1 2">
    <name type="scientific">Stylosanthes scabra</name>
    <dbReference type="NCBI Taxonomy" id="79078"/>
    <lineage>
        <taxon>Eukaryota</taxon>
        <taxon>Viridiplantae</taxon>
        <taxon>Streptophyta</taxon>
        <taxon>Embryophyta</taxon>
        <taxon>Tracheophyta</taxon>
        <taxon>Spermatophyta</taxon>
        <taxon>Magnoliopsida</taxon>
        <taxon>eudicotyledons</taxon>
        <taxon>Gunneridae</taxon>
        <taxon>Pentapetalae</taxon>
        <taxon>rosids</taxon>
        <taxon>fabids</taxon>
        <taxon>Fabales</taxon>
        <taxon>Fabaceae</taxon>
        <taxon>Papilionoideae</taxon>
        <taxon>50 kb inversion clade</taxon>
        <taxon>dalbergioids sensu lato</taxon>
        <taxon>Dalbergieae</taxon>
        <taxon>Pterocarpus clade</taxon>
        <taxon>Stylosanthes</taxon>
    </lineage>
</organism>